<dbReference type="PANTHER" id="PTHR34220">
    <property type="entry name" value="SENSOR HISTIDINE KINASE YPDA"/>
    <property type="match status" value="1"/>
</dbReference>
<organism evidence="2 3">
    <name type="scientific">Sphingobacterium ginsenosidimutans</name>
    <dbReference type="NCBI Taxonomy" id="687845"/>
    <lineage>
        <taxon>Bacteria</taxon>
        <taxon>Pseudomonadati</taxon>
        <taxon>Bacteroidota</taxon>
        <taxon>Sphingobacteriia</taxon>
        <taxon>Sphingobacteriales</taxon>
        <taxon>Sphingobacteriaceae</taxon>
        <taxon>Sphingobacterium</taxon>
    </lineage>
</organism>
<reference evidence="3" key="1">
    <citation type="journal article" date="2019" name="Int. J. Syst. Evol. Microbiol.">
        <title>The Global Catalogue of Microorganisms (GCM) 10K type strain sequencing project: providing services to taxonomists for standard genome sequencing and annotation.</title>
        <authorList>
            <consortium name="The Broad Institute Genomics Platform"/>
            <consortium name="The Broad Institute Genome Sequencing Center for Infectious Disease"/>
            <person name="Wu L."/>
            <person name="Ma J."/>
        </authorList>
    </citation>
    <scope>NUCLEOTIDE SEQUENCE [LARGE SCALE GENOMIC DNA]</scope>
    <source>
        <strain evidence="3">JCM 16722</strain>
    </source>
</reference>
<keyword evidence="3" id="KW-1185">Reference proteome</keyword>
<name>A0ABP8A202_9SPHI</name>
<evidence type="ECO:0000313" key="3">
    <source>
        <dbReference type="Proteomes" id="UP001500167"/>
    </source>
</evidence>
<feature type="domain" description="Signal transduction histidine kinase internal region" evidence="1">
    <location>
        <begin position="23"/>
        <end position="99"/>
    </location>
</feature>
<dbReference type="Gene3D" id="3.30.565.10">
    <property type="entry name" value="Histidine kinase-like ATPase, C-terminal domain"/>
    <property type="match status" value="1"/>
</dbReference>
<gene>
    <name evidence="2" type="ORF">GCM10022218_22640</name>
</gene>
<evidence type="ECO:0000313" key="2">
    <source>
        <dbReference type="EMBL" id="GAA4175952.1"/>
    </source>
</evidence>
<sequence>MALDYFRVRKEKEMLEQYTAEVELNLLKSQVQPHFLFNTLNNIYYVAQTQSPETAQLLAKLSNIMRYFVDEAPKKEILLATDIQFVLDYIALERIRLRHAMKVEIQIVGDTQTFNIPPMLIIPLVENVFKHGIDRRGLNNLLRLNLKVNNCELHVEVTNRIVSSQIPATSHSGLKNLCTRLKLLYGESFQFEKKESDGHFIVHLIIPLQR</sequence>
<proteinExistence type="predicted"/>
<dbReference type="InterPro" id="IPR010559">
    <property type="entry name" value="Sig_transdc_His_kin_internal"/>
</dbReference>
<evidence type="ECO:0000259" key="1">
    <source>
        <dbReference type="Pfam" id="PF06580"/>
    </source>
</evidence>
<protein>
    <recommendedName>
        <fullName evidence="1">Signal transduction histidine kinase internal region domain-containing protein</fullName>
    </recommendedName>
</protein>
<dbReference type="EMBL" id="BAAAZK010000006">
    <property type="protein sequence ID" value="GAA4175952.1"/>
    <property type="molecule type" value="Genomic_DNA"/>
</dbReference>
<dbReference type="InterPro" id="IPR036890">
    <property type="entry name" value="HATPase_C_sf"/>
</dbReference>
<dbReference type="Proteomes" id="UP001500167">
    <property type="component" value="Unassembled WGS sequence"/>
</dbReference>
<comment type="caution">
    <text evidence="2">The sequence shown here is derived from an EMBL/GenBank/DDBJ whole genome shotgun (WGS) entry which is preliminary data.</text>
</comment>
<dbReference type="Pfam" id="PF06580">
    <property type="entry name" value="His_kinase"/>
    <property type="match status" value="1"/>
</dbReference>
<dbReference type="InterPro" id="IPR050640">
    <property type="entry name" value="Bact_2-comp_sensor_kinase"/>
</dbReference>
<accession>A0ABP8A202</accession>
<dbReference type="PANTHER" id="PTHR34220:SF7">
    <property type="entry name" value="SENSOR HISTIDINE KINASE YPDA"/>
    <property type="match status" value="1"/>
</dbReference>